<dbReference type="STRING" id="1797245.A2949_01430"/>
<dbReference type="EMBL" id="MEWZ01000011">
    <property type="protein sequence ID" value="OGC86921.1"/>
    <property type="molecule type" value="Genomic_DNA"/>
</dbReference>
<proteinExistence type="predicted"/>
<protein>
    <submittedName>
        <fullName evidence="2">Uncharacterized protein</fullName>
    </submittedName>
</protein>
<dbReference type="Proteomes" id="UP000178585">
    <property type="component" value="Unassembled WGS sequence"/>
</dbReference>
<dbReference type="AlphaFoldDB" id="A0A1F4XZ57"/>
<keyword evidence="1" id="KW-0812">Transmembrane</keyword>
<sequence>MNTFRAVKIGLAWITSTYVLCYVILGLIPASRPSLLPYILHLNVGPVENIFTLGNFIVGLILWNIIVGAGIWWIGFLSNYIKN</sequence>
<keyword evidence="1" id="KW-0472">Membrane</keyword>
<reference evidence="2 3" key="1">
    <citation type="journal article" date="2016" name="Nat. Commun.">
        <title>Thousands of microbial genomes shed light on interconnected biogeochemical processes in an aquifer system.</title>
        <authorList>
            <person name="Anantharaman K."/>
            <person name="Brown C.T."/>
            <person name="Hug L.A."/>
            <person name="Sharon I."/>
            <person name="Castelle C.J."/>
            <person name="Probst A.J."/>
            <person name="Thomas B.C."/>
            <person name="Singh A."/>
            <person name="Wilkins M.J."/>
            <person name="Karaoz U."/>
            <person name="Brodie E.L."/>
            <person name="Williams K.H."/>
            <person name="Hubbard S.S."/>
            <person name="Banfield J.F."/>
        </authorList>
    </citation>
    <scope>NUCLEOTIDE SEQUENCE [LARGE SCALE GENOMIC DNA]</scope>
</reference>
<name>A0A1F4XZ57_9BACT</name>
<organism evidence="2 3">
    <name type="scientific">Candidatus Adlerbacteria bacterium RIFCSPLOWO2_01_FULL_54_21b</name>
    <dbReference type="NCBI Taxonomy" id="1797245"/>
    <lineage>
        <taxon>Bacteria</taxon>
        <taxon>Candidatus Adleribacteriota</taxon>
    </lineage>
</organism>
<evidence type="ECO:0000313" key="3">
    <source>
        <dbReference type="Proteomes" id="UP000178585"/>
    </source>
</evidence>
<comment type="caution">
    <text evidence="2">The sequence shown here is derived from an EMBL/GenBank/DDBJ whole genome shotgun (WGS) entry which is preliminary data.</text>
</comment>
<feature type="transmembrane region" description="Helical" evidence="1">
    <location>
        <begin position="50"/>
        <end position="74"/>
    </location>
</feature>
<evidence type="ECO:0000256" key="1">
    <source>
        <dbReference type="SAM" id="Phobius"/>
    </source>
</evidence>
<accession>A0A1F4XZ57</accession>
<feature type="transmembrane region" description="Helical" evidence="1">
    <location>
        <begin position="12"/>
        <end position="30"/>
    </location>
</feature>
<gene>
    <name evidence="2" type="ORF">A2949_01430</name>
</gene>
<keyword evidence="1" id="KW-1133">Transmembrane helix</keyword>
<evidence type="ECO:0000313" key="2">
    <source>
        <dbReference type="EMBL" id="OGC86921.1"/>
    </source>
</evidence>